<dbReference type="GO" id="GO:0030170">
    <property type="term" value="F:pyridoxal phosphate binding"/>
    <property type="evidence" value="ECO:0007669"/>
    <property type="project" value="InterPro"/>
</dbReference>
<dbReference type="Proteomes" id="UP001152649">
    <property type="component" value="Unassembled WGS sequence"/>
</dbReference>
<dbReference type="InterPro" id="IPR010107">
    <property type="entry name" value="Glutamate_decarboxylase"/>
</dbReference>
<evidence type="ECO:0000256" key="4">
    <source>
        <dbReference type="ARBA" id="ARBA00022898"/>
    </source>
</evidence>
<gene>
    <name evidence="11" type="ORF">PSALAMII_LOCUS2070</name>
</gene>
<dbReference type="PANTHER" id="PTHR43321">
    <property type="entry name" value="GLUTAMATE DECARBOXYLASE"/>
    <property type="match status" value="1"/>
</dbReference>
<feature type="region of interest" description="Disordered" evidence="10">
    <location>
        <begin position="1"/>
        <end position="20"/>
    </location>
</feature>
<evidence type="ECO:0000256" key="2">
    <source>
        <dbReference type="ARBA" id="ARBA00009533"/>
    </source>
</evidence>
<evidence type="ECO:0000256" key="3">
    <source>
        <dbReference type="ARBA" id="ARBA00012421"/>
    </source>
</evidence>
<comment type="similarity">
    <text evidence="2 8">Belongs to the group II decarboxylase family.</text>
</comment>
<name>A0A9W4IMZ5_9EURO</name>
<feature type="modified residue" description="N6-(pyridoxal phosphate)lysine" evidence="7">
    <location>
        <position position="259"/>
    </location>
</feature>
<keyword evidence="9" id="KW-0210">Decarboxylase</keyword>
<dbReference type="Gene3D" id="3.40.640.10">
    <property type="entry name" value="Type I PLP-dependent aspartate aminotransferase-like (Major domain)"/>
    <property type="match status" value="1"/>
</dbReference>
<dbReference type="Gene3D" id="3.90.1150.160">
    <property type="match status" value="1"/>
</dbReference>
<dbReference type="Pfam" id="PF00282">
    <property type="entry name" value="Pyridoxal_deC"/>
    <property type="match status" value="1"/>
</dbReference>
<evidence type="ECO:0000256" key="7">
    <source>
        <dbReference type="PIRSR" id="PIRSR602129-50"/>
    </source>
</evidence>
<dbReference type="InterPro" id="IPR002129">
    <property type="entry name" value="PyrdxlP-dep_de-COase"/>
</dbReference>
<dbReference type="EMBL" id="CAJVPG010000077">
    <property type="protein sequence ID" value="CAG8309211.1"/>
    <property type="molecule type" value="Genomic_DNA"/>
</dbReference>
<dbReference type="EC" id="4.1.1.15" evidence="3 9"/>
<dbReference type="GO" id="GO:0005829">
    <property type="term" value="C:cytosol"/>
    <property type="evidence" value="ECO:0007669"/>
    <property type="project" value="TreeGrafter"/>
</dbReference>
<dbReference type="OrthoDB" id="2123952at2759"/>
<accession>A0A9W4IMZ5</accession>
<proteinExistence type="inferred from homology"/>
<comment type="catalytic activity">
    <reaction evidence="6 9">
        <text>L-glutamate + H(+) = 4-aminobutanoate + CO2</text>
        <dbReference type="Rhea" id="RHEA:17785"/>
        <dbReference type="ChEBI" id="CHEBI:15378"/>
        <dbReference type="ChEBI" id="CHEBI:16526"/>
        <dbReference type="ChEBI" id="CHEBI:29985"/>
        <dbReference type="ChEBI" id="CHEBI:59888"/>
        <dbReference type="EC" id="4.1.1.15"/>
    </reaction>
</comment>
<sequence>MPSNEMLAPHPLSSSIPDKGASMDSVEAMIHKQMAGDVPPSRDLGRFTTTKYDDTATRLFNVGNVRNQACIEEYPSIASFQSECVSILAGLWNAPSTGFMGTATTGSSEAVLLGGLTMKRQWQIKQPDVLNSRPNVIIGANAHICVNKFAGYFNVEARIVPVSESTGFAVDTEALKNMLDANTVGVFLTLGSTYTGHYDPIQRVANILDDYENRTGHDIPIHVDAASGGFVAPFTPSNETFIWDFRLPRVQSINASGHKYGMAPLAVGWMVWRDKSKIPQELLLESSYLRGSHTNFSLSFSRSGAPIVGQYYSFHRLGLAGYRERVQTMMSRANLLGTRLEDTGFFSCLADSRRLVSHKANEINTRCQEGRCVEAPELPIVVFGFSEHVLATYPKLRLSDVSNAMHDLKFSIPRSYTLAGWGAQGEDIDIMRVVLRDEMTIETLEEVLTGLTHAVEHLIR</sequence>
<comment type="cofactor">
    <cofactor evidence="1 7 8">
        <name>pyridoxal 5'-phosphate</name>
        <dbReference type="ChEBI" id="CHEBI:597326"/>
    </cofactor>
</comment>
<dbReference type="InterPro" id="IPR015424">
    <property type="entry name" value="PyrdxlP-dep_Trfase"/>
</dbReference>
<dbReference type="AlphaFoldDB" id="A0A9W4IMZ5"/>
<evidence type="ECO:0000256" key="10">
    <source>
        <dbReference type="SAM" id="MobiDB-lite"/>
    </source>
</evidence>
<evidence type="ECO:0000256" key="9">
    <source>
        <dbReference type="RuleBase" id="RU361171"/>
    </source>
</evidence>
<reference evidence="11" key="1">
    <citation type="submission" date="2021-07" db="EMBL/GenBank/DDBJ databases">
        <authorList>
            <person name="Branca A.L. A."/>
        </authorList>
    </citation>
    <scope>NUCLEOTIDE SEQUENCE</scope>
</reference>
<evidence type="ECO:0000256" key="5">
    <source>
        <dbReference type="ARBA" id="ARBA00023239"/>
    </source>
</evidence>
<evidence type="ECO:0000256" key="1">
    <source>
        <dbReference type="ARBA" id="ARBA00001933"/>
    </source>
</evidence>
<evidence type="ECO:0000313" key="12">
    <source>
        <dbReference type="Proteomes" id="UP001152649"/>
    </source>
</evidence>
<dbReference type="GO" id="GO:0006538">
    <property type="term" value="P:L-glutamate catabolic process"/>
    <property type="evidence" value="ECO:0007669"/>
    <property type="project" value="TreeGrafter"/>
</dbReference>
<dbReference type="SUPFAM" id="SSF53383">
    <property type="entry name" value="PLP-dependent transferases"/>
    <property type="match status" value="1"/>
</dbReference>
<evidence type="ECO:0000256" key="6">
    <source>
        <dbReference type="ARBA" id="ARBA00048868"/>
    </source>
</evidence>
<keyword evidence="5 8" id="KW-0456">Lyase</keyword>
<dbReference type="GO" id="GO:0004351">
    <property type="term" value="F:glutamate decarboxylase activity"/>
    <property type="evidence" value="ECO:0007669"/>
    <property type="project" value="UniProtKB-EC"/>
</dbReference>
<keyword evidence="4 7" id="KW-0663">Pyridoxal phosphate</keyword>
<organism evidence="11 12">
    <name type="scientific">Penicillium salamii</name>
    <dbReference type="NCBI Taxonomy" id="1612424"/>
    <lineage>
        <taxon>Eukaryota</taxon>
        <taxon>Fungi</taxon>
        <taxon>Dikarya</taxon>
        <taxon>Ascomycota</taxon>
        <taxon>Pezizomycotina</taxon>
        <taxon>Eurotiomycetes</taxon>
        <taxon>Eurotiomycetidae</taxon>
        <taxon>Eurotiales</taxon>
        <taxon>Aspergillaceae</taxon>
        <taxon>Penicillium</taxon>
    </lineage>
</organism>
<protein>
    <recommendedName>
        <fullName evidence="3 9">Glutamate decarboxylase</fullName>
        <ecNumber evidence="3 9">4.1.1.15</ecNumber>
    </recommendedName>
</protein>
<dbReference type="InterPro" id="IPR015421">
    <property type="entry name" value="PyrdxlP-dep_Trfase_major"/>
</dbReference>
<dbReference type="NCBIfam" id="TIGR01788">
    <property type="entry name" value="Glu-decarb-GAD"/>
    <property type="match status" value="1"/>
</dbReference>
<evidence type="ECO:0000256" key="8">
    <source>
        <dbReference type="RuleBase" id="RU000382"/>
    </source>
</evidence>
<comment type="caution">
    <text evidence="11">The sequence shown here is derived from an EMBL/GenBank/DDBJ whole genome shotgun (WGS) entry which is preliminary data.</text>
</comment>
<evidence type="ECO:0000313" key="11">
    <source>
        <dbReference type="EMBL" id="CAG8309211.1"/>
    </source>
</evidence>
<dbReference type="PANTHER" id="PTHR43321:SF3">
    <property type="entry name" value="GLUTAMATE DECARBOXYLASE"/>
    <property type="match status" value="1"/>
</dbReference>
<keyword evidence="12" id="KW-1185">Reference proteome</keyword>